<keyword evidence="9" id="KW-1185">Reference proteome</keyword>
<dbReference type="InParanoid" id="A0A200QHX1"/>
<dbReference type="InterPro" id="IPR027356">
    <property type="entry name" value="NPH3_dom"/>
</dbReference>
<feature type="compositionally biased region" description="Polar residues" evidence="5">
    <location>
        <begin position="574"/>
        <end position="597"/>
    </location>
</feature>
<dbReference type="AlphaFoldDB" id="A0A200QHX1"/>
<dbReference type="InterPro" id="IPR000210">
    <property type="entry name" value="BTB/POZ_dom"/>
</dbReference>
<evidence type="ECO:0000259" key="7">
    <source>
        <dbReference type="PROSITE" id="PS51649"/>
    </source>
</evidence>
<dbReference type="OMA" id="VWNGICT"/>
<dbReference type="Proteomes" id="UP000195402">
    <property type="component" value="Unassembled WGS sequence"/>
</dbReference>
<feature type="coiled-coil region" evidence="4">
    <location>
        <begin position="525"/>
        <end position="552"/>
    </location>
</feature>
<organism evidence="8 9">
    <name type="scientific">Macleaya cordata</name>
    <name type="common">Five-seeded plume-poppy</name>
    <name type="synonym">Bocconia cordata</name>
    <dbReference type="NCBI Taxonomy" id="56857"/>
    <lineage>
        <taxon>Eukaryota</taxon>
        <taxon>Viridiplantae</taxon>
        <taxon>Streptophyta</taxon>
        <taxon>Embryophyta</taxon>
        <taxon>Tracheophyta</taxon>
        <taxon>Spermatophyta</taxon>
        <taxon>Magnoliopsida</taxon>
        <taxon>Ranunculales</taxon>
        <taxon>Papaveraceae</taxon>
        <taxon>Papaveroideae</taxon>
        <taxon>Macleaya</taxon>
    </lineage>
</organism>
<keyword evidence="2" id="KW-0833">Ubl conjugation pathway</keyword>
<dbReference type="UniPathway" id="UPA00143"/>
<name>A0A200QHX1_MACCD</name>
<evidence type="ECO:0000256" key="3">
    <source>
        <dbReference type="PROSITE-ProRule" id="PRU00982"/>
    </source>
</evidence>
<gene>
    <name evidence="8" type="ORF">BVC80_1591g23</name>
</gene>
<proteinExistence type="inferred from homology"/>
<dbReference type="InterPro" id="IPR043454">
    <property type="entry name" value="NPH3/RPT2-like"/>
</dbReference>
<dbReference type="EMBL" id="MVGT01002031">
    <property type="protein sequence ID" value="OVA10118.1"/>
    <property type="molecule type" value="Genomic_DNA"/>
</dbReference>
<feature type="domain" description="NPH3" evidence="7">
    <location>
        <begin position="197"/>
        <end position="484"/>
    </location>
</feature>
<dbReference type="FunCoup" id="A0A200QHX1">
    <property type="interactions" value="267"/>
</dbReference>
<feature type="region of interest" description="Disordered" evidence="5">
    <location>
        <begin position="574"/>
        <end position="603"/>
    </location>
</feature>
<dbReference type="InterPro" id="IPR011333">
    <property type="entry name" value="SKP1/BTB/POZ_sf"/>
</dbReference>
<comment type="similarity">
    <text evidence="3">Belongs to the NPH3 family.</text>
</comment>
<keyword evidence="4" id="KW-0175">Coiled coil</keyword>
<feature type="domain" description="BTB" evidence="6">
    <location>
        <begin position="13"/>
        <end position="83"/>
    </location>
</feature>
<dbReference type="Pfam" id="PF03000">
    <property type="entry name" value="NPH3"/>
    <property type="match status" value="1"/>
</dbReference>
<dbReference type="GO" id="GO:0016567">
    <property type="term" value="P:protein ubiquitination"/>
    <property type="evidence" value="ECO:0007669"/>
    <property type="project" value="UniProtKB-UniPathway"/>
</dbReference>
<comment type="caution">
    <text evidence="8">The sequence shown here is derived from an EMBL/GenBank/DDBJ whole genome shotgun (WGS) entry which is preliminary data.</text>
</comment>
<evidence type="ECO:0000313" key="9">
    <source>
        <dbReference type="Proteomes" id="UP000195402"/>
    </source>
</evidence>
<sequence>MPFCRICTTGLQSDAVVEVGEMSFHLHKFPLLSRSGLLEKQIEDSSGEDGQNCILQLHDIPGGAKTFELVAKFCYGVKIEVSALNVVTLRCAAEHLQMTEAYGEGNLIKQTEDFLDEVFGNWIDSIKALETCEEVLQYAEEVHIVSRCIDSLAIKACSDPSLFSWPVSGCNSLQNPGDSAFWNGICTEAKPRSMGEDWWYKDVSFLSLPLYKRLILAVESRGMNPEGIAGSLMFYAKRYLPGLSFKENVNHANPGSTSSAPLEADQRVLLEEIVSLLPNKKGVVFTNFLLRLLQTAMILHASPSCRENLEKRIGDQLDHATLDDLLIPNMGYTVETLYDIDCIQRILDHFMSVDQAAPEPPSPSIVEEGQLVDGTLPLTPVTQVAKLVDGYLAEVAPDVNLKLPKFQSLAAVIPEYARPLDDGIYRAIDIYLKAHPWLTDSDREQLCRLMNCQKLSMEACTHAAQNERIPLRVIVQVLFFEQLRLRTSIAGWFFVSNNLENSRSRSGNLALARNDIQANHADDEKEDQVVEINEMRMRVAELEKECLCMKQEIGKLGKTKSGWNICKKFGFKRSQPNNVETSKTCNSKTPAQTANGEQNHKEQ</sequence>
<comment type="pathway">
    <text evidence="1">Protein modification; protein ubiquitination.</text>
</comment>
<dbReference type="PROSITE" id="PS51649">
    <property type="entry name" value="NPH3"/>
    <property type="match status" value="1"/>
</dbReference>
<evidence type="ECO:0000256" key="2">
    <source>
        <dbReference type="ARBA" id="ARBA00022786"/>
    </source>
</evidence>
<dbReference type="PANTHER" id="PTHR32370">
    <property type="entry name" value="OS12G0117600 PROTEIN"/>
    <property type="match status" value="1"/>
</dbReference>
<dbReference type="PROSITE" id="PS50097">
    <property type="entry name" value="BTB"/>
    <property type="match status" value="1"/>
</dbReference>
<dbReference type="SUPFAM" id="SSF54695">
    <property type="entry name" value="POZ domain"/>
    <property type="match status" value="1"/>
</dbReference>
<protein>
    <submittedName>
        <fullName evidence="8">BTB/POZ-like</fullName>
    </submittedName>
</protein>
<evidence type="ECO:0000313" key="8">
    <source>
        <dbReference type="EMBL" id="OVA10118.1"/>
    </source>
</evidence>
<evidence type="ECO:0000256" key="5">
    <source>
        <dbReference type="SAM" id="MobiDB-lite"/>
    </source>
</evidence>
<reference evidence="8 9" key="1">
    <citation type="journal article" date="2017" name="Mol. Plant">
        <title>The Genome of Medicinal Plant Macleaya cordata Provides New Insights into Benzylisoquinoline Alkaloids Metabolism.</title>
        <authorList>
            <person name="Liu X."/>
            <person name="Liu Y."/>
            <person name="Huang P."/>
            <person name="Ma Y."/>
            <person name="Qing Z."/>
            <person name="Tang Q."/>
            <person name="Cao H."/>
            <person name="Cheng P."/>
            <person name="Zheng Y."/>
            <person name="Yuan Z."/>
            <person name="Zhou Y."/>
            <person name="Liu J."/>
            <person name="Tang Z."/>
            <person name="Zhuo Y."/>
            <person name="Zhang Y."/>
            <person name="Yu L."/>
            <person name="Huang J."/>
            <person name="Yang P."/>
            <person name="Peng Q."/>
            <person name="Zhang J."/>
            <person name="Jiang W."/>
            <person name="Zhang Z."/>
            <person name="Lin K."/>
            <person name="Ro D.K."/>
            <person name="Chen X."/>
            <person name="Xiong X."/>
            <person name="Shang Y."/>
            <person name="Huang S."/>
            <person name="Zeng J."/>
        </authorList>
    </citation>
    <scope>NUCLEOTIDE SEQUENCE [LARGE SCALE GENOMIC DNA]</scope>
    <source>
        <strain evidence="9">cv. BLH2017</strain>
        <tissue evidence="8">Root</tissue>
    </source>
</reference>
<evidence type="ECO:0000256" key="4">
    <source>
        <dbReference type="SAM" id="Coils"/>
    </source>
</evidence>
<dbReference type="Pfam" id="PF00651">
    <property type="entry name" value="BTB"/>
    <property type="match status" value="1"/>
</dbReference>
<accession>A0A200QHX1</accession>
<evidence type="ECO:0000256" key="1">
    <source>
        <dbReference type="ARBA" id="ARBA00004906"/>
    </source>
</evidence>
<dbReference type="Gene3D" id="3.30.710.10">
    <property type="entry name" value="Potassium Channel Kv1.1, Chain A"/>
    <property type="match status" value="1"/>
</dbReference>
<evidence type="ECO:0000259" key="6">
    <source>
        <dbReference type="PROSITE" id="PS50097"/>
    </source>
</evidence>
<dbReference type="OrthoDB" id="624345at2759"/>